<reference evidence="2" key="1">
    <citation type="journal article" date="2019" name="Gigascience">
        <title>De novo genome assembly of the endangered Acer yangbiense, a plant species with extremely small populations endemic to Yunnan Province, China.</title>
        <authorList>
            <person name="Yang J."/>
            <person name="Wariss H.M."/>
            <person name="Tao L."/>
            <person name="Zhang R."/>
            <person name="Yun Q."/>
            <person name="Hollingsworth P."/>
            <person name="Dao Z."/>
            <person name="Luo G."/>
            <person name="Guo H."/>
            <person name="Ma Y."/>
            <person name="Sun W."/>
        </authorList>
    </citation>
    <scope>NUCLEOTIDE SEQUENCE [LARGE SCALE GENOMIC DNA]</scope>
    <source>
        <strain evidence="2">cv. Malutang</strain>
    </source>
</reference>
<dbReference type="EMBL" id="VAHF01000002">
    <property type="protein sequence ID" value="TXG70588.1"/>
    <property type="molecule type" value="Genomic_DNA"/>
</dbReference>
<evidence type="ECO:0000313" key="2">
    <source>
        <dbReference type="Proteomes" id="UP000323000"/>
    </source>
</evidence>
<dbReference type="Proteomes" id="UP000323000">
    <property type="component" value="Chromosome 2"/>
</dbReference>
<evidence type="ECO:0000313" key="1">
    <source>
        <dbReference type="EMBL" id="TXG70588.1"/>
    </source>
</evidence>
<proteinExistence type="predicted"/>
<name>A0A5C7INA6_9ROSI</name>
<gene>
    <name evidence="1" type="ORF">EZV62_005523</name>
</gene>
<dbReference type="AlphaFoldDB" id="A0A5C7INA6"/>
<dbReference type="OrthoDB" id="1751411at2759"/>
<sequence>MTGTGVDTRHSHGQILDIDDGKVRKDAMNSCLSSLEVGHTVNRSSSLLKDIVNINFEIEKLRIELRHTRGMHAMAQNEALDASRKVLGL</sequence>
<protein>
    <submittedName>
        <fullName evidence="1">Uncharacterized protein</fullName>
    </submittedName>
</protein>
<keyword evidence="2" id="KW-1185">Reference proteome</keyword>
<comment type="caution">
    <text evidence="1">The sequence shown here is derived from an EMBL/GenBank/DDBJ whole genome shotgun (WGS) entry which is preliminary data.</text>
</comment>
<organism evidence="1 2">
    <name type="scientific">Acer yangbiense</name>
    <dbReference type="NCBI Taxonomy" id="1000413"/>
    <lineage>
        <taxon>Eukaryota</taxon>
        <taxon>Viridiplantae</taxon>
        <taxon>Streptophyta</taxon>
        <taxon>Embryophyta</taxon>
        <taxon>Tracheophyta</taxon>
        <taxon>Spermatophyta</taxon>
        <taxon>Magnoliopsida</taxon>
        <taxon>eudicotyledons</taxon>
        <taxon>Gunneridae</taxon>
        <taxon>Pentapetalae</taxon>
        <taxon>rosids</taxon>
        <taxon>malvids</taxon>
        <taxon>Sapindales</taxon>
        <taxon>Sapindaceae</taxon>
        <taxon>Hippocastanoideae</taxon>
        <taxon>Acereae</taxon>
        <taxon>Acer</taxon>
    </lineage>
</organism>
<accession>A0A5C7INA6</accession>